<evidence type="ECO:0000256" key="1">
    <source>
        <dbReference type="SAM" id="MobiDB-lite"/>
    </source>
</evidence>
<protein>
    <submittedName>
        <fullName evidence="2">Uncharacterized protein</fullName>
    </submittedName>
</protein>
<accession>A0ABM7H4D9</accession>
<sequence>MLGGDALAEEPVDGNLREELRIEVEPALDKTKTVEHHGFDNIPVGEVVVPRLGNGTVNDLGDPEGVESTGNDPEMADRDVGAFDEVSRGGHSRGFSRKYKDLAV</sequence>
<dbReference type="Proteomes" id="UP000824969">
    <property type="component" value="Chromosome"/>
</dbReference>
<reference evidence="2 3" key="1">
    <citation type="submission" date="2019-06" db="EMBL/GenBank/DDBJ databases">
        <title>Complete genome sequence of Methanoculleus chikugoensis strain MG62.</title>
        <authorList>
            <person name="Asakawa S."/>
            <person name="Dianou D."/>
        </authorList>
    </citation>
    <scope>NUCLEOTIDE SEQUENCE [LARGE SCALE GENOMIC DNA]</scope>
    <source>
        <strain evidence="2 3">MG62</strain>
    </source>
</reference>
<evidence type="ECO:0000313" key="3">
    <source>
        <dbReference type="Proteomes" id="UP000824969"/>
    </source>
</evidence>
<gene>
    <name evidence="2" type="ORF">MchiMG62_08150</name>
</gene>
<keyword evidence="3" id="KW-1185">Reference proteome</keyword>
<evidence type="ECO:0000313" key="2">
    <source>
        <dbReference type="EMBL" id="BBL67634.1"/>
    </source>
</evidence>
<name>A0ABM7H4D9_9EURY</name>
<organism evidence="2 3">
    <name type="scientific">Methanoculleus chikugoensis</name>
    <dbReference type="NCBI Taxonomy" id="118126"/>
    <lineage>
        <taxon>Archaea</taxon>
        <taxon>Methanobacteriati</taxon>
        <taxon>Methanobacteriota</taxon>
        <taxon>Stenosarchaea group</taxon>
        <taxon>Methanomicrobia</taxon>
        <taxon>Methanomicrobiales</taxon>
        <taxon>Methanomicrobiaceae</taxon>
        <taxon>Methanoculleus</taxon>
    </lineage>
</organism>
<feature type="region of interest" description="Disordered" evidence="1">
    <location>
        <begin position="53"/>
        <end position="104"/>
    </location>
</feature>
<proteinExistence type="predicted"/>
<dbReference type="EMBL" id="AP019781">
    <property type="protein sequence ID" value="BBL67634.1"/>
    <property type="molecule type" value="Genomic_DNA"/>
</dbReference>
<feature type="compositionally biased region" description="Basic and acidic residues" evidence="1">
    <location>
        <begin position="75"/>
        <end position="88"/>
    </location>
</feature>